<evidence type="ECO:0000256" key="1">
    <source>
        <dbReference type="ARBA" id="ARBA00022723"/>
    </source>
</evidence>
<accession>A0A1S3JVL1</accession>
<keyword evidence="3" id="KW-0106">Calcium</keyword>
<dbReference type="Gene3D" id="3.90.215.10">
    <property type="entry name" value="Gamma Fibrinogen, chain A, domain 1"/>
    <property type="match status" value="1"/>
</dbReference>
<evidence type="ECO:0000313" key="8">
    <source>
        <dbReference type="Proteomes" id="UP000085678"/>
    </source>
</evidence>
<keyword evidence="8" id="KW-1185">Reference proteome</keyword>
<evidence type="ECO:0000256" key="4">
    <source>
        <dbReference type="ARBA" id="ARBA00023157"/>
    </source>
</evidence>
<gene>
    <name evidence="9" type="primary">LOC106176523</name>
</gene>
<dbReference type="GeneID" id="106176523"/>
<dbReference type="PANTHER" id="PTHR16146:SF46">
    <property type="entry name" value="INTELECTIN-1A-RELATED"/>
    <property type="match status" value="1"/>
</dbReference>
<name>A0A1S3JVL1_LINAN</name>
<keyword evidence="4" id="KW-1015">Disulfide bond</keyword>
<dbReference type="GO" id="GO:0005615">
    <property type="term" value="C:extracellular space"/>
    <property type="evidence" value="ECO:0007669"/>
    <property type="project" value="TreeGrafter"/>
</dbReference>
<feature type="chain" id="PRO_5010387007" evidence="6">
    <location>
        <begin position="20"/>
        <end position="451"/>
    </location>
</feature>
<dbReference type="OrthoDB" id="5971203at2759"/>
<dbReference type="AlphaFoldDB" id="A0A1S3JVL1"/>
<keyword evidence="6" id="KW-0732">Signal</keyword>
<dbReference type="PROSITE" id="PS51406">
    <property type="entry name" value="FIBRINOGEN_C_2"/>
    <property type="match status" value="1"/>
</dbReference>
<sequence length="451" mass="48244">MPRVSQLVVGIIVFEIICGFSPLNVTGVKVSSCRTTVLNGLRRNGNSNTNRDILMQEPQEGLQDCARMKFKSSEAKSVQFCTTSRMCTVFRTELTPAVIQDAMVDNDCVLMKFACDGIKDNEDLSEFGTVNTTNATATQVTASSTTLTPSPPLTSAAPPETPPPSTAAAPNIPTSTGVMPSTALTTLTSLTSHSPSTPMLSSAVTSAPHSSTTLTSSTETVTSGQLVGSELNPGANCADILQAQPEAVTGVYWISTQGQTFQVHCDMDTNGGGWTLVWSYTFTNFGPYLSGALTPRPSWSVPDGDVPISVTPPLNEADFNAVDFALWKSIGNRQFMVKSTINNWIVCNDTKLVEFISGPIDCRVVKTVVESEMSCLNTVPIYLHTLALGGVNGGLALTTGQDPPFIEGSAYYFFRTSTEIENCPAHDPCGMGRCDGHKQDPNMPYGNIYIR</sequence>
<evidence type="ECO:0000313" key="9">
    <source>
        <dbReference type="RefSeq" id="XP_013414408.1"/>
    </source>
</evidence>
<dbReference type="SUPFAM" id="SSF56496">
    <property type="entry name" value="Fibrinogen C-terminal domain-like"/>
    <property type="match status" value="1"/>
</dbReference>
<dbReference type="InterPro" id="IPR002181">
    <property type="entry name" value="Fibrinogen_a/b/g_C_dom"/>
</dbReference>
<dbReference type="GO" id="GO:0046872">
    <property type="term" value="F:metal ion binding"/>
    <property type="evidence" value="ECO:0007669"/>
    <property type="project" value="UniProtKB-KW"/>
</dbReference>
<feature type="domain" description="Fibrinogen C-terminal" evidence="7">
    <location>
        <begin position="228"/>
        <end position="277"/>
    </location>
</feature>
<evidence type="ECO:0000256" key="2">
    <source>
        <dbReference type="ARBA" id="ARBA00022734"/>
    </source>
</evidence>
<feature type="compositionally biased region" description="Low complexity" evidence="5">
    <location>
        <begin position="138"/>
        <end position="158"/>
    </location>
</feature>
<keyword evidence="1" id="KW-0479">Metal-binding</keyword>
<reference evidence="9" key="1">
    <citation type="submission" date="2025-08" db="UniProtKB">
        <authorList>
            <consortium name="RefSeq"/>
        </authorList>
    </citation>
    <scope>IDENTIFICATION</scope>
    <source>
        <tissue evidence="9">Gonads</tissue>
    </source>
</reference>
<organism evidence="8 9">
    <name type="scientific">Lingula anatina</name>
    <name type="common">Brachiopod</name>
    <name type="synonym">Lingula unguis</name>
    <dbReference type="NCBI Taxonomy" id="7574"/>
    <lineage>
        <taxon>Eukaryota</taxon>
        <taxon>Metazoa</taxon>
        <taxon>Spiralia</taxon>
        <taxon>Lophotrochozoa</taxon>
        <taxon>Brachiopoda</taxon>
        <taxon>Linguliformea</taxon>
        <taxon>Lingulata</taxon>
        <taxon>Lingulida</taxon>
        <taxon>Linguloidea</taxon>
        <taxon>Lingulidae</taxon>
        <taxon>Lingula</taxon>
    </lineage>
</organism>
<dbReference type="GO" id="GO:0070492">
    <property type="term" value="F:oligosaccharide binding"/>
    <property type="evidence" value="ECO:0007669"/>
    <property type="project" value="TreeGrafter"/>
</dbReference>
<dbReference type="Proteomes" id="UP000085678">
    <property type="component" value="Unplaced"/>
</dbReference>
<feature type="signal peptide" evidence="6">
    <location>
        <begin position="1"/>
        <end position="19"/>
    </location>
</feature>
<dbReference type="InParanoid" id="A0A1S3JVL1"/>
<dbReference type="STRING" id="7574.A0A1S3JVL1"/>
<protein>
    <submittedName>
        <fullName evidence="9">Uncharacterized protein PB18E9.04c-like</fullName>
    </submittedName>
</protein>
<evidence type="ECO:0000256" key="6">
    <source>
        <dbReference type="SAM" id="SignalP"/>
    </source>
</evidence>
<dbReference type="NCBIfam" id="NF040941">
    <property type="entry name" value="GGGWT_bact"/>
    <property type="match status" value="1"/>
</dbReference>
<evidence type="ECO:0000259" key="7">
    <source>
        <dbReference type="PROSITE" id="PS51406"/>
    </source>
</evidence>
<dbReference type="PANTHER" id="PTHR16146">
    <property type="entry name" value="INTELECTIN"/>
    <property type="match status" value="1"/>
</dbReference>
<evidence type="ECO:0000256" key="5">
    <source>
        <dbReference type="SAM" id="MobiDB-lite"/>
    </source>
</evidence>
<dbReference type="KEGG" id="lak:106176523"/>
<feature type="region of interest" description="Disordered" evidence="5">
    <location>
        <begin position="138"/>
        <end position="219"/>
    </location>
</feature>
<feature type="compositionally biased region" description="Low complexity" evidence="5">
    <location>
        <begin position="166"/>
        <end position="219"/>
    </location>
</feature>
<keyword evidence="2" id="KW-0430">Lectin</keyword>
<evidence type="ECO:0000256" key="3">
    <source>
        <dbReference type="ARBA" id="ARBA00022837"/>
    </source>
</evidence>
<dbReference type="InterPro" id="IPR036056">
    <property type="entry name" value="Fibrinogen-like_C"/>
</dbReference>
<proteinExistence type="predicted"/>
<dbReference type="InterPro" id="IPR014716">
    <property type="entry name" value="Fibrinogen_a/b/g_C_1"/>
</dbReference>
<dbReference type="RefSeq" id="XP_013414408.1">
    <property type="nucleotide sequence ID" value="XM_013558954.1"/>
</dbReference>